<feature type="signal peptide" evidence="6">
    <location>
        <begin position="1"/>
        <end position="24"/>
    </location>
</feature>
<dbReference type="GO" id="GO:0046872">
    <property type="term" value="F:metal ion binding"/>
    <property type="evidence" value="ECO:0007669"/>
    <property type="project" value="InterPro"/>
</dbReference>
<keyword evidence="6" id="KW-0732">Signal</keyword>
<dbReference type="GO" id="GO:0008237">
    <property type="term" value="F:metallopeptidase activity"/>
    <property type="evidence" value="ECO:0007669"/>
    <property type="project" value="UniProtKB-KW"/>
</dbReference>
<evidence type="ECO:0000256" key="2">
    <source>
        <dbReference type="ARBA" id="ARBA00022670"/>
    </source>
</evidence>
<evidence type="ECO:0000256" key="3">
    <source>
        <dbReference type="ARBA" id="ARBA00022801"/>
    </source>
</evidence>
<dbReference type="InterPro" id="IPR007863">
    <property type="entry name" value="Peptidase_M16_C"/>
</dbReference>
<sequence>MSLFTRLMPFFGACYIIMSLHSVANELTPDPRIHQGRLANGLTYQLMVNPYPEKAIIMRMQIAGGSLVESEQQQGLMHLLEHMAFKGSRSVPQGDMIAQLEKLGLSFGSDTNAITEYHQTVYQFNITEGTQDKLTTGLMLMREIGDQLTLTPQALAQEKPIVMAEIREKQSMELDDYQYQQAFLYPDSPLASRLPIGLESVVSQATVAQLRDLYQRFYTPERTTIIVVGDIDIAATERQIQQGFANWQPHPQAVLVSDDPLPTLTVQQELRADSFFDPRLPTTVTLGMLQPQDVLVDGIARRHRMLNDWLIRHLLYRRLTAHLPEEDMGRRVNVALFEEFKHGLRFELSLNSAPQQWRESLTLLEQTMRQALVGGFTEQEVNRALDLLEQDIQHALAQPLSVNSFGLAEQLVDFNARGLYFLDPKQEWALFQQLKPSLTASALHEALKQRWQGEPWIYLTHSQPEEQVAKQLLSVYQQSQQQPISAHQEQKLTPFAYANFGEPGKVISDQRDENTGIRQLVFANGVRLSLRPTQFELGQAIVQLKVGFGDVALPKSEGLITLFQRSFVLGGLAEHSYAELGQILAGQGLAVGWKLSEQGFNDAVSVRTERLRAQLGLHTAFLIAPGFRPEALHQFRQQVREHAFSRHTNAETLFWQRFAELLHPEDINYALGRDQELLKRDFSEIAPVLASAVDRGLLEVTIVGDIDESQAIQAVAETLGAIERHQLPITKRPVVARLPELPASRQLSHQGAVDSTALAWIWPNLDSYSVEQAAKILLLDRVLQLLITEELRVQAGMSYSPYTFHSSAKEPSELGYIGLFALVDRQHVLSIEGKVDTLIEQLGSGQRIDADLLARAKQPLLQSIAHVSNSNGFWLEATAMARTQPEYYQRVQQIYDYIAAADIQSVQTSAQRYLSKDKCLKVITSFGESVD</sequence>
<comment type="similarity">
    <text evidence="1">Belongs to the peptidase M16 family.</text>
</comment>
<evidence type="ECO:0000259" key="8">
    <source>
        <dbReference type="Pfam" id="PF05193"/>
    </source>
</evidence>
<keyword evidence="3" id="KW-0378">Hydrolase</keyword>
<dbReference type="Pfam" id="PF05193">
    <property type="entry name" value="Peptidase_M16_C"/>
    <property type="match status" value="2"/>
</dbReference>
<evidence type="ECO:0000256" key="6">
    <source>
        <dbReference type="SAM" id="SignalP"/>
    </source>
</evidence>
<proteinExistence type="inferred from homology"/>
<dbReference type="PANTHER" id="PTHR43690:SF17">
    <property type="entry name" value="PROTEIN YHJJ"/>
    <property type="match status" value="1"/>
</dbReference>
<organism evidence="9">
    <name type="scientific">bacterium 19CA03SA04</name>
    <dbReference type="NCBI Taxonomy" id="2920698"/>
    <lineage>
        <taxon>Bacteria</taxon>
    </lineage>
</organism>
<evidence type="ECO:0000313" key="9">
    <source>
        <dbReference type="EMBL" id="XAG24717.1"/>
    </source>
</evidence>
<dbReference type="SUPFAM" id="SSF63411">
    <property type="entry name" value="LuxS/MPP-like metallohydrolase"/>
    <property type="match status" value="4"/>
</dbReference>
<feature type="domain" description="Peptidase M16 N-terminal" evidence="7">
    <location>
        <begin position="54"/>
        <end position="173"/>
    </location>
</feature>
<evidence type="ECO:0000256" key="5">
    <source>
        <dbReference type="ARBA" id="ARBA00023049"/>
    </source>
</evidence>
<dbReference type="AlphaFoldDB" id="A0AAU6SXQ7"/>
<gene>
    <name evidence="9" type="ORF">MRM62_00395</name>
</gene>
<evidence type="ECO:0000259" key="7">
    <source>
        <dbReference type="Pfam" id="PF00675"/>
    </source>
</evidence>
<name>A0AAU6SXQ7_UNCXX</name>
<dbReference type="EMBL" id="CP095340">
    <property type="protein sequence ID" value="XAG24717.1"/>
    <property type="molecule type" value="Genomic_DNA"/>
</dbReference>
<dbReference type="InterPro" id="IPR050626">
    <property type="entry name" value="Peptidase_M16"/>
</dbReference>
<evidence type="ECO:0000256" key="1">
    <source>
        <dbReference type="ARBA" id="ARBA00007261"/>
    </source>
</evidence>
<dbReference type="GO" id="GO:0006508">
    <property type="term" value="P:proteolysis"/>
    <property type="evidence" value="ECO:0007669"/>
    <property type="project" value="UniProtKB-KW"/>
</dbReference>
<dbReference type="InterPro" id="IPR011249">
    <property type="entry name" value="Metalloenz_LuxS/M16"/>
</dbReference>
<dbReference type="Pfam" id="PF00675">
    <property type="entry name" value="Peptidase_M16"/>
    <property type="match status" value="1"/>
</dbReference>
<keyword evidence="2" id="KW-0645">Protease</keyword>
<dbReference type="PANTHER" id="PTHR43690">
    <property type="entry name" value="NARDILYSIN"/>
    <property type="match status" value="1"/>
</dbReference>
<feature type="domain" description="Peptidase M16 C-terminal" evidence="8">
    <location>
        <begin position="206"/>
        <end position="386"/>
    </location>
</feature>
<protein>
    <submittedName>
        <fullName evidence="9">Insulinase family protein</fullName>
    </submittedName>
</protein>
<keyword evidence="4" id="KW-0862">Zinc</keyword>
<reference evidence="9" key="1">
    <citation type="submission" date="2022-03" db="EMBL/GenBank/DDBJ databases">
        <title>Sea Food Isolates.</title>
        <authorList>
            <person name="Li c."/>
        </authorList>
    </citation>
    <scope>NUCLEOTIDE SEQUENCE</scope>
    <source>
        <strain evidence="9">19CA03SA04</strain>
    </source>
</reference>
<keyword evidence="5" id="KW-0482">Metalloprotease</keyword>
<dbReference type="Gene3D" id="3.30.830.10">
    <property type="entry name" value="Metalloenzyme, LuxS/M16 peptidase-like"/>
    <property type="match status" value="4"/>
</dbReference>
<feature type="chain" id="PRO_5043391677" evidence="6">
    <location>
        <begin position="25"/>
        <end position="931"/>
    </location>
</feature>
<accession>A0AAU6SXQ7</accession>
<feature type="domain" description="Peptidase M16 C-terminal" evidence="8">
    <location>
        <begin position="698"/>
        <end position="859"/>
    </location>
</feature>
<evidence type="ECO:0000256" key="4">
    <source>
        <dbReference type="ARBA" id="ARBA00022833"/>
    </source>
</evidence>
<dbReference type="InterPro" id="IPR011765">
    <property type="entry name" value="Pept_M16_N"/>
</dbReference>